<comment type="caution">
    <text evidence="7">The sequence shown here is derived from an EMBL/GenBank/DDBJ whole genome shotgun (WGS) entry which is preliminary data.</text>
</comment>
<dbReference type="PANTHER" id="PTHR22763">
    <property type="entry name" value="RING ZINC FINGER PROTEIN"/>
    <property type="match status" value="1"/>
</dbReference>
<organism evidence="7 8">
    <name type="scientific">Halteria grandinella</name>
    <dbReference type="NCBI Taxonomy" id="5974"/>
    <lineage>
        <taxon>Eukaryota</taxon>
        <taxon>Sar</taxon>
        <taxon>Alveolata</taxon>
        <taxon>Ciliophora</taxon>
        <taxon>Intramacronucleata</taxon>
        <taxon>Spirotrichea</taxon>
        <taxon>Stichotrichia</taxon>
        <taxon>Sporadotrichida</taxon>
        <taxon>Halteriidae</taxon>
        <taxon>Halteria</taxon>
    </lineage>
</organism>
<dbReference type="SMART" id="SM00184">
    <property type="entry name" value="RING"/>
    <property type="match status" value="1"/>
</dbReference>
<keyword evidence="5" id="KW-0472">Membrane</keyword>
<evidence type="ECO:0000256" key="2">
    <source>
        <dbReference type="ARBA" id="ARBA00022771"/>
    </source>
</evidence>
<gene>
    <name evidence="7" type="ORF">FGO68_gene9406</name>
</gene>
<feature type="transmembrane region" description="Helical" evidence="5">
    <location>
        <begin position="12"/>
        <end position="32"/>
    </location>
</feature>
<dbReference type="PROSITE" id="PS50089">
    <property type="entry name" value="ZF_RING_2"/>
    <property type="match status" value="1"/>
</dbReference>
<evidence type="ECO:0000259" key="6">
    <source>
        <dbReference type="PROSITE" id="PS50089"/>
    </source>
</evidence>
<dbReference type="OrthoDB" id="288306at2759"/>
<dbReference type="InterPro" id="IPR050731">
    <property type="entry name" value="HRD1_E3_ubiq-ligases"/>
</dbReference>
<dbReference type="GO" id="GO:0043161">
    <property type="term" value="P:proteasome-mediated ubiquitin-dependent protein catabolic process"/>
    <property type="evidence" value="ECO:0007669"/>
    <property type="project" value="TreeGrafter"/>
</dbReference>
<dbReference type="Gene3D" id="3.30.40.10">
    <property type="entry name" value="Zinc/RING finger domain, C3HC4 (zinc finger)"/>
    <property type="match status" value="1"/>
</dbReference>
<name>A0A8J8NVN9_HALGN</name>
<keyword evidence="2 4" id="KW-0863">Zinc-finger</keyword>
<feature type="domain" description="RING-type" evidence="6">
    <location>
        <begin position="89"/>
        <end position="141"/>
    </location>
</feature>
<dbReference type="Pfam" id="PF13639">
    <property type="entry name" value="zf-RING_2"/>
    <property type="match status" value="1"/>
</dbReference>
<dbReference type="AlphaFoldDB" id="A0A8J8NVN9"/>
<evidence type="ECO:0000313" key="7">
    <source>
        <dbReference type="EMBL" id="TNV82373.1"/>
    </source>
</evidence>
<dbReference type="PANTHER" id="PTHR22763:SF162">
    <property type="entry name" value="TRANSMEMBRANE E3 UBIQUITIN-PROTEIN LIGASE 1"/>
    <property type="match status" value="1"/>
</dbReference>
<dbReference type="GO" id="GO:0008270">
    <property type="term" value="F:zinc ion binding"/>
    <property type="evidence" value="ECO:0007669"/>
    <property type="project" value="UniProtKB-KW"/>
</dbReference>
<dbReference type="InterPro" id="IPR013083">
    <property type="entry name" value="Znf_RING/FYVE/PHD"/>
</dbReference>
<evidence type="ECO:0000313" key="8">
    <source>
        <dbReference type="Proteomes" id="UP000785679"/>
    </source>
</evidence>
<sequence>MLQVKQAPLQSGVMITLMVISMIILAVQRNAARFCLPVKYRKIKFDIDIKLFQEVEVTRKQSGHVYKRRISLKRNMKQYQKIEEGGFHCVICMASLNEPPQNSPIADLESKIKFETPCRHVFHDDCLNAWIKIKRECPTCRHSLPDRPGLSKFSLVHYYF</sequence>
<dbReference type="Proteomes" id="UP000785679">
    <property type="component" value="Unassembled WGS sequence"/>
</dbReference>
<keyword evidence="5" id="KW-1133">Transmembrane helix</keyword>
<keyword evidence="3" id="KW-0862">Zinc</keyword>
<dbReference type="InterPro" id="IPR001841">
    <property type="entry name" value="Znf_RING"/>
</dbReference>
<dbReference type="GO" id="GO:0061630">
    <property type="term" value="F:ubiquitin protein ligase activity"/>
    <property type="evidence" value="ECO:0007669"/>
    <property type="project" value="TreeGrafter"/>
</dbReference>
<proteinExistence type="predicted"/>
<evidence type="ECO:0000256" key="1">
    <source>
        <dbReference type="ARBA" id="ARBA00022723"/>
    </source>
</evidence>
<evidence type="ECO:0000256" key="5">
    <source>
        <dbReference type="SAM" id="Phobius"/>
    </source>
</evidence>
<dbReference type="GO" id="GO:0012505">
    <property type="term" value="C:endomembrane system"/>
    <property type="evidence" value="ECO:0007669"/>
    <property type="project" value="TreeGrafter"/>
</dbReference>
<keyword evidence="5" id="KW-0812">Transmembrane</keyword>
<keyword evidence="1" id="KW-0479">Metal-binding</keyword>
<dbReference type="EMBL" id="RRYP01005038">
    <property type="protein sequence ID" value="TNV82373.1"/>
    <property type="molecule type" value="Genomic_DNA"/>
</dbReference>
<keyword evidence="8" id="KW-1185">Reference proteome</keyword>
<dbReference type="SUPFAM" id="SSF57850">
    <property type="entry name" value="RING/U-box"/>
    <property type="match status" value="1"/>
</dbReference>
<reference evidence="7" key="1">
    <citation type="submission" date="2019-06" db="EMBL/GenBank/DDBJ databases">
        <authorList>
            <person name="Zheng W."/>
        </authorList>
    </citation>
    <scope>NUCLEOTIDE SEQUENCE</scope>
    <source>
        <strain evidence="7">QDHG01</strain>
    </source>
</reference>
<protein>
    <recommendedName>
        <fullName evidence="6">RING-type domain-containing protein</fullName>
    </recommendedName>
</protein>
<accession>A0A8J8NVN9</accession>
<evidence type="ECO:0000256" key="3">
    <source>
        <dbReference type="ARBA" id="ARBA00022833"/>
    </source>
</evidence>
<evidence type="ECO:0000256" key="4">
    <source>
        <dbReference type="PROSITE-ProRule" id="PRU00175"/>
    </source>
</evidence>